<sequence>MVKNGDAQGYKFTLGGIVNFTCDPGFVLVGANQAECLSTGHWSTPAPKCQVVRCQTPTLRDNILVQPENLQPNVYNSRLTFSCKAGFQLRGSTTIRCLANAQWDDVVPICEAVRCPPLPTPENGGVEVFAFTYGNTATFICFPGYSLVGHINSTCQANATWDHAVSLCRGKCISSISVYMH</sequence>
<gene>
    <name evidence="7" type="ORF">CAPTEDRAFT_136677</name>
</gene>
<dbReference type="SUPFAM" id="SSF57535">
    <property type="entry name" value="Complement control module/SCR domain"/>
    <property type="match status" value="3"/>
</dbReference>
<dbReference type="OMA" id="TFAVMRQ"/>
<protein>
    <recommendedName>
        <fullName evidence="6">Sushi domain-containing protein</fullName>
    </recommendedName>
</protein>
<dbReference type="STRING" id="283909.R7U890"/>
<keyword evidence="3 5" id="KW-1015">Disulfide bond</keyword>
<dbReference type="AlphaFoldDB" id="R7U890"/>
<dbReference type="Pfam" id="PF00084">
    <property type="entry name" value="Sushi"/>
    <property type="match status" value="3"/>
</dbReference>
<keyword evidence="2" id="KW-0677">Repeat</keyword>
<feature type="disulfide bond" evidence="5">
    <location>
        <begin position="54"/>
        <end position="97"/>
    </location>
</feature>
<evidence type="ECO:0000313" key="7">
    <source>
        <dbReference type="EMBL" id="ELU02209.1"/>
    </source>
</evidence>
<keyword evidence="1 5" id="KW-0768">Sushi</keyword>
<dbReference type="InterPro" id="IPR035976">
    <property type="entry name" value="Sushi/SCR/CCP_sf"/>
</dbReference>
<dbReference type="InterPro" id="IPR000436">
    <property type="entry name" value="Sushi_SCR_CCP_dom"/>
</dbReference>
<dbReference type="SMART" id="SM00032">
    <property type="entry name" value="CCP"/>
    <property type="match status" value="3"/>
</dbReference>
<dbReference type="HOGENOM" id="CLU_020107_2_1_1"/>
<proteinExistence type="predicted"/>
<evidence type="ECO:0000313" key="8">
    <source>
        <dbReference type="EnsemblMetazoa" id="CapteP136677"/>
    </source>
</evidence>
<reference evidence="7 9" key="2">
    <citation type="journal article" date="2013" name="Nature">
        <title>Insights into bilaterian evolution from three spiralian genomes.</title>
        <authorList>
            <person name="Simakov O."/>
            <person name="Marletaz F."/>
            <person name="Cho S.J."/>
            <person name="Edsinger-Gonzales E."/>
            <person name="Havlak P."/>
            <person name="Hellsten U."/>
            <person name="Kuo D.H."/>
            <person name="Larsson T."/>
            <person name="Lv J."/>
            <person name="Arendt D."/>
            <person name="Savage R."/>
            <person name="Osoegawa K."/>
            <person name="de Jong P."/>
            <person name="Grimwood J."/>
            <person name="Chapman J.A."/>
            <person name="Shapiro H."/>
            <person name="Aerts A."/>
            <person name="Otillar R.P."/>
            <person name="Terry A.Y."/>
            <person name="Boore J.L."/>
            <person name="Grigoriev I.V."/>
            <person name="Lindberg D.R."/>
            <person name="Seaver E.C."/>
            <person name="Weisblat D.A."/>
            <person name="Putnam N.H."/>
            <person name="Rokhsar D.S."/>
        </authorList>
    </citation>
    <scope>NUCLEOTIDE SEQUENCE</scope>
    <source>
        <strain evidence="7 9">I ESC-2004</strain>
    </source>
</reference>
<reference evidence="8" key="3">
    <citation type="submission" date="2015-06" db="UniProtKB">
        <authorList>
            <consortium name="EnsemblMetazoa"/>
        </authorList>
    </citation>
    <scope>IDENTIFICATION</scope>
</reference>
<dbReference type="OrthoDB" id="7487745at2759"/>
<dbReference type="Gene3D" id="2.10.70.10">
    <property type="entry name" value="Complement Module, domain 1"/>
    <property type="match status" value="3"/>
</dbReference>
<evidence type="ECO:0000256" key="3">
    <source>
        <dbReference type="ARBA" id="ARBA00023157"/>
    </source>
</evidence>
<evidence type="ECO:0000256" key="4">
    <source>
        <dbReference type="ARBA" id="ARBA00023180"/>
    </source>
</evidence>
<feature type="domain" description="Sushi" evidence="6">
    <location>
        <begin position="113"/>
        <end position="170"/>
    </location>
</feature>
<dbReference type="EMBL" id="AMQN01008941">
    <property type="status" value="NOT_ANNOTATED_CDS"/>
    <property type="molecule type" value="Genomic_DNA"/>
</dbReference>
<keyword evidence="9" id="KW-1185">Reference proteome</keyword>
<dbReference type="EnsemblMetazoa" id="CapteT136677">
    <property type="protein sequence ID" value="CapteP136677"/>
    <property type="gene ID" value="CapteG136677"/>
</dbReference>
<keyword evidence="4" id="KW-0325">Glycoprotein</keyword>
<feature type="disulfide bond" evidence="5">
    <location>
        <begin position="83"/>
        <end position="110"/>
    </location>
</feature>
<dbReference type="EMBL" id="KB304240">
    <property type="protein sequence ID" value="ELU02209.1"/>
    <property type="molecule type" value="Genomic_DNA"/>
</dbReference>
<evidence type="ECO:0000313" key="9">
    <source>
        <dbReference type="Proteomes" id="UP000014760"/>
    </source>
</evidence>
<dbReference type="PANTHER" id="PTHR19325">
    <property type="entry name" value="COMPLEMENT COMPONENT-RELATED SUSHI DOMAIN-CONTAINING"/>
    <property type="match status" value="1"/>
</dbReference>
<organism evidence="7">
    <name type="scientific">Capitella teleta</name>
    <name type="common">Polychaete worm</name>
    <dbReference type="NCBI Taxonomy" id="283909"/>
    <lineage>
        <taxon>Eukaryota</taxon>
        <taxon>Metazoa</taxon>
        <taxon>Spiralia</taxon>
        <taxon>Lophotrochozoa</taxon>
        <taxon>Annelida</taxon>
        <taxon>Polychaeta</taxon>
        <taxon>Sedentaria</taxon>
        <taxon>Scolecida</taxon>
        <taxon>Capitellidae</taxon>
        <taxon>Capitella</taxon>
    </lineage>
</organism>
<reference evidence="9" key="1">
    <citation type="submission" date="2012-12" db="EMBL/GenBank/DDBJ databases">
        <authorList>
            <person name="Hellsten U."/>
            <person name="Grimwood J."/>
            <person name="Chapman J.A."/>
            <person name="Shapiro H."/>
            <person name="Aerts A."/>
            <person name="Otillar R.P."/>
            <person name="Terry A.Y."/>
            <person name="Boore J.L."/>
            <person name="Simakov O."/>
            <person name="Marletaz F."/>
            <person name="Cho S.-J."/>
            <person name="Edsinger-Gonzales E."/>
            <person name="Havlak P."/>
            <person name="Kuo D.-H."/>
            <person name="Larsson T."/>
            <person name="Lv J."/>
            <person name="Arendt D."/>
            <person name="Savage R."/>
            <person name="Osoegawa K."/>
            <person name="de Jong P."/>
            <person name="Lindberg D.R."/>
            <person name="Seaver E.C."/>
            <person name="Weisblat D.A."/>
            <person name="Putnam N.H."/>
            <person name="Grigoriev I.V."/>
            <person name="Rokhsar D.S."/>
        </authorList>
    </citation>
    <scope>NUCLEOTIDE SEQUENCE</scope>
    <source>
        <strain evidence="9">I ESC-2004</strain>
    </source>
</reference>
<dbReference type="PROSITE" id="PS50923">
    <property type="entry name" value="SUSHI"/>
    <property type="match status" value="3"/>
</dbReference>
<dbReference type="PANTHER" id="PTHR19325:SF43">
    <property type="entry name" value="SUSHI, VON WILLEBRAND FACTOR TYPE A, EGF AND PENTRAXIN DOMAIN-CONTAINING PROTEIN 1"/>
    <property type="match status" value="1"/>
</dbReference>
<feature type="disulfide bond" evidence="5">
    <location>
        <begin position="22"/>
        <end position="49"/>
    </location>
</feature>
<accession>R7U890</accession>
<evidence type="ECO:0000256" key="2">
    <source>
        <dbReference type="ARBA" id="ARBA00022737"/>
    </source>
</evidence>
<dbReference type="CDD" id="cd00033">
    <property type="entry name" value="CCP"/>
    <property type="match status" value="3"/>
</dbReference>
<dbReference type="InterPro" id="IPR050350">
    <property type="entry name" value="Compl-Cell_Adhes-Reg"/>
</dbReference>
<feature type="domain" description="Sushi" evidence="6">
    <location>
        <begin position="52"/>
        <end position="112"/>
    </location>
</feature>
<comment type="caution">
    <text evidence="5">Lacks conserved residue(s) required for the propagation of feature annotation.</text>
</comment>
<feature type="domain" description="Sushi" evidence="6">
    <location>
        <begin position="1"/>
        <end position="51"/>
    </location>
</feature>
<name>R7U890_CAPTE</name>
<dbReference type="Proteomes" id="UP000014760">
    <property type="component" value="Unassembled WGS sequence"/>
</dbReference>
<feature type="disulfide bond" evidence="5">
    <location>
        <begin position="141"/>
        <end position="168"/>
    </location>
</feature>
<evidence type="ECO:0000256" key="1">
    <source>
        <dbReference type="ARBA" id="ARBA00022659"/>
    </source>
</evidence>
<evidence type="ECO:0000256" key="5">
    <source>
        <dbReference type="PROSITE-ProRule" id="PRU00302"/>
    </source>
</evidence>
<evidence type="ECO:0000259" key="6">
    <source>
        <dbReference type="PROSITE" id="PS50923"/>
    </source>
</evidence>